<dbReference type="Proteomes" id="UP001462961">
    <property type="component" value="Unassembled WGS sequence"/>
</dbReference>
<keyword evidence="3" id="KW-1185">Reference proteome</keyword>
<dbReference type="PROSITE" id="PS51462">
    <property type="entry name" value="NUDIX"/>
    <property type="match status" value="1"/>
</dbReference>
<protein>
    <submittedName>
        <fullName evidence="2">NUDIX hydrolase</fullName>
    </submittedName>
</protein>
<evidence type="ECO:0000259" key="1">
    <source>
        <dbReference type="PROSITE" id="PS51462"/>
    </source>
</evidence>
<evidence type="ECO:0000313" key="3">
    <source>
        <dbReference type="Proteomes" id="UP001462961"/>
    </source>
</evidence>
<feature type="domain" description="Nudix hydrolase" evidence="1">
    <location>
        <begin position="86"/>
        <end position="218"/>
    </location>
</feature>
<dbReference type="SUPFAM" id="SSF55811">
    <property type="entry name" value="Nudix"/>
    <property type="match status" value="1"/>
</dbReference>
<evidence type="ECO:0000313" key="2">
    <source>
        <dbReference type="EMBL" id="MEO1759883.1"/>
    </source>
</evidence>
<dbReference type="InterPro" id="IPR015797">
    <property type="entry name" value="NUDIX_hydrolase-like_dom_sf"/>
</dbReference>
<dbReference type="InterPro" id="IPR000086">
    <property type="entry name" value="NUDIX_hydrolase_dom"/>
</dbReference>
<accession>A0ABV0E8Z0</accession>
<name>A0ABV0E8Z0_9BURK</name>
<proteinExistence type="predicted"/>
<organism evidence="2 3">
    <name type="scientific">Paraburkholderia caribensis</name>
    <dbReference type="NCBI Taxonomy" id="75105"/>
    <lineage>
        <taxon>Bacteria</taxon>
        <taxon>Pseudomonadati</taxon>
        <taxon>Pseudomonadota</taxon>
        <taxon>Betaproteobacteria</taxon>
        <taxon>Burkholderiales</taxon>
        <taxon>Burkholderiaceae</taxon>
        <taxon>Paraburkholderia</taxon>
    </lineage>
</organism>
<dbReference type="RefSeq" id="WP_107203954.1">
    <property type="nucleotide sequence ID" value="NZ_JAKUCO010000101.1"/>
</dbReference>
<dbReference type="GO" id="GO:0016787">
    <property type="term" value="F:hydrolase activity"/>
    <property type="evidence" value="ECO:0007669"/>
    <property type="project" value="UniProtKB-KW"/>
</dbReference>
<comment type="caution">
    <text evidence="2">The sequence shown here is derived from an EMBL/GenBank/DDBJ whole genome shotgun (WGS) entry which is preliminary data.</text>
</comment>
<keyword evidence="2" id="KW-0378">Hydrolase</keyword>
<sequence>MGVFQKYSSVSATLDPQVQWNFEAARSSDISRIWAFLKESQPKIFNGPVLMSHSTHDDDQSLRVNLLRTTYAAFMAWRELDHPDKSAKLCFPIAAIRTSDDFFLLGTMASHTSNAGLTYFPSGTLNDDDVLPDGTVALERSLAREVEEETGLTSADYELVDGWTRVENDVRCAFFKEARLKWSRSEVSEKIKWFLESQTDPELSTVAFVKEPSDAAGLNLPAVQREYFAKILVAQEL</sequence>
<reference evidence="2 3" key="1">
    <citation type="submission" date="2024-01" db="EMBL/GenBank/DDBJ databases">
        <title>The diversity of rhizobia nodulating Mimosa spp. in eleven states of Brazil covering several biomes is determined by host plant, location, and edaphic factors.</title>
        <authorList>
            <person name="Rouws L."/>
            <person name="Barauna A."/>
            <person name="Beukes C."/>
            <person name="De Faria S.M."/>
            <person name="Gross E."/>
            <person name="Dos Reis Junior F.B."/>
            <person name="Simon M."/>
            <person name="Maluk M."/>
            <person name="Odee D.W."/>
            <person name="Kenicer G."/>
            <person name="Young J.P.W."/>
            <person name="Reis V.M."/>
            <person name="Zilli J."/>
            <person name="James E.K."/>
        </authorList>
    </citation>
    <scope>NUCLEOTIDE SEQUENCE [LARGE SCALE GENOMIC DNA]</scope>
    <source>
        <strain evidence="2 3">JHI1651</strain>
    </source>
</reference>
<dbReference type="Gene3D" id="3.90.79.10">
    <property type="entry name" value="Nucleoside Triphosphate Pyrophosphohydrolase"/>
    <property type="match status" value="1"/>
</dbReference>
<gene>
    <name evidence="2" type="ORF">VOI32_39215</name>
</gene>
<dbReference type="EMBL" id="JAYLVJ010000094">
    <property type="protein sequence ID" value="MEO1759883.1"/>
    <property type="molecule type" value="Genomic_DNA"/>
</dbReference>